<keyword evidence="2" id="KW-0378">Hydrolase</keyword>
<dbReference type="SUPFAM" id="SSF109604">
    <property type="entry name" value="HD-domain/PDEase-like"/>
    <property type="match status" value="1"/>
</dbReference>
<evidence type="ECO:0000259" key="3">
    <source>
        <dbReference type="Pfam" id="PF13023"/>
    </source>
</evidence>
<comment type="caution">
    <text evidence="4">The sequence shown here is derived from an EMBL/GenBank/DDBJ whole genome shotgun (WGS) entry which is preliminary data.</text>
</comment>
<dbReference type="AlphaFoldDB" id="A0A9D1HWC8"/>
<dbReference type="GO" id="GO:0046872">
    <property type="term" value="F:metal ion binding"/>
    <property type="evidence" value="ECO:0007669"/>
    <property type="project" value="UniProtKB-KW"/>
</dbReference>
<dbReference type="EMBL" id="DVML01000040">
    <property type="protein sequence ID" value="HIU23247.1"/>
    <property type="molecule type" value="Genomic_DNA"/>
</dbReference>
<protein>
    <submittedName>
        <fullName evidence="4">HD domain-containing protein</fullName>
    </submittedName>
</protein>
<dbReference type="InterPro" id="IPR006674">
    <property type="entry name" value="HD_domain"/>
</dbReference>
<accession>A0A9D1HWC8</accession>
<keyword evidence="1" id="KW-0479">Metal-binding</keyword>
<dbReference type="GO" id="GO:0005737">
    <property type="term" value="C:cytoplasm"/>
    <property type="evidence" value="ECO:0007669"/>
    <property type="project" value="TreeGrafter"/>
</dbReference>
<evidence type="ECO:0000256" key="2">
    <source>
        <dbReference type="ARBA" id="ARBA00022801"/>
    </source>
</evidence>
<evidence type="ECO:0000313" key="5">
    <source>
        <dbReference type="Proteomes" id="UP000824087"/>
    </source>
</evidence>
<dbReference type="Gene3D" id="1.10.3210.10">
    <property type="entry name" value="Hypothetical protein af1432"/>
    <property type="match status" value="1"/>
</dbReference>
<dbReference type="Pfam" id="PF13023">
    <property type="entry name" value="HD_3"/>
    <property type="match status" value="1"/>
</dbReference>
<evidence type="ECO:0000256" key="1">
    <source>
        <dbReference type="ARBA" id="ARBA00022723"/>
    </source>
</evidence>
<evidence type="ECO:0000313" key="4">
    <source>
        <dbReference type="EMBL" id="HIU23247.1"/>
    </source>
</evidence>
<dbReference type="GO" id="GO:0002953">
    <property type="term" value="F:5'-deoxynucleotidase activity"/>
    <property type="evidence" value="ECO:0007669"/>
    <property type="project" value="InterPro"/>
</dbReference>
<reference evidence="4" key="2">
    <citation type="journal article" date="2021" name="PeerJ">
        <title>Extensive microbial diversity within the chicken gut microbiome revealed by metagenomics and culture.</title>
        <authorList>
            <person name="Gilroy R."/>
            <person name="Ravi A."/>
            <person name="Getino M."/>
            <person name="Pursley I."/>
            <person name="Horton D.L."/>
            <person name="Alikhan N.F."/>
            <person name="Baker D."/>
            <person name="Gharbi K."/>
            <person name="Hall N."/>
            <person name="Watson M."/>
            <person name="Adriaenssens E.M."/>
            <person name="Foster-Nyarko E."/>
            <person name="Jarju S."/>
            <person name="Secka A."/>
            <person name="Antonio M."/>
            <person name="Oren A."/>
            <person name="Chaudhuri R.R."/>
            <person name="La Ragione R."/>
            <person name="Hildebrand F."/>
            <person name="Pallen M.J."/>
        </authorList>
    </citation>
    <scope>NUCLEOTIDE SEQUENCE</scope>
    <source>
        <strain evidence="4">CHK197-8231</strain>
    </source>
</reference>
<sequence>MKKLDEVRNVLQYYVLANKLQTTITDDQNNYSIADHLYGSMILAVAMNETDQLGKVFRMMILDDFQKLYPYRLYVLKSGNSFERELNEFHKLQTKEARLAFKYKLLDLSFAEAMLEGKELDDEQKINMARSILKDACDCSLEEMDEIYRFYALHAKLKHKVRTGWDQNHWNIKTKRLERVSEHVVKTMMLALLMESEFQYPLDMDRILQMLIIHETGETLIGDITPFDGVTDEQKKEIEHQAMTKAVGRLSYRDALLDMLFEFDEGKTDEARFAYFCDKLDADLQAKIYQDQKLQHSLNDQSDNVVFANEKAQKIKENGASTAFDIWYAFDHEIYKDDQKFPEFSMLFKMARDNNLFHLHEGVLKEKVELTEKEHESLTNLITSEVNALYEDDNVDCVYMTSEREEQKEKGSIRVTVLLKNGVLHFPYREMIDRINCTMDKKNSTEIDLYFKYGHVQDNLMVAFKPQDTIRIERLAVSDILFDKSGETTRIQNCVKNQSNLNQHYLVDYVPPISETTKRKLKMKI</sequence>
<name>A0A9D1HWC8_9BACT</name>
<reference evidence="4" key="1">
    <citation type="submission" date="2020-10" db="EMBL/GenBank/DDBJ databases">
        <authorList>
            <person name="Gilroy R."/>
        </authorList>
    </citation>
    <scope>NUCLEOTIDE SEQUENCE</scope>
    <source>
        <strain evidence="4">CHK197-8231</strain>
    </source>
</reference>
<dbReference type="PANTHER" id="PTHR11845:SF13">
    <property type="entry name" value="5'-DEOXYNUCLEOTIDASE HDDC2"/>
    <property type="match status" value="1"/>
</dbReference>
<proteinExistence type="predicted"/>
<feature type="domain" description="HD" evidence="3">
    <location>
        <begin position="155"/>
        <end position="299"/>
    </location>
</feature>
<dbReference type="PANTHER" id="PTHR11845">
    <property type="entry name" value="5'-DEOXYNUCLEOTIDASE HDDC2"/>
    <property type="match status" value="1"/>
</dbReference>
<dbReference type="Proteomes" id="UP000824087">
    <property type="component" value="Unassembled WGS sequence"/>
</dbReference>
<dbReference type="InterPro" id="IPR039356">
    <property type="entry name" value="YfbR/HDDC2"/>
</dbReference>
<gene>
    <name evidence="4" type="ORF">IAD49_06670</name>
</gene>
<organism evidence="4 5">
    <name type="scientific">Candidatus Fimihabitans intestinipullorum</name>
    <dbReference type="NCBI Taxonomy" id="2840820"/>
    <lineage>
        <taxon>Bacteria</taxon>
        <taxon>Bacillati</taxon>
        <taxon>Mycoplasmatota</taxon>
        <taxon>Mycoplasmatota incertae sedis</taxon>
        <taxon>Candidatus Fimihabitans</taxon>
    </lineage>
</organism>